<evidence type="ECO:0000313" key="1">
    <source>
        <dbReference type="EMBL" id="MCK1782809.1"/>
    </source>
</evidence>
<accession>A0ABT0EAP7</accession>
<dbReference type="EMBL" id="JAKNRV010000001">
    <property type="protein sequence ID" value="MCK1782809.1"/>
    <property type="molecule type" value="Genomic_DNA"/>
</dbReference>
<proteinExistence type="predicted"/>
<organism evidence="1 2">
    <name type="scientific">Pseudomonas emilianonis</name>
    <dbReference type="NCBI Taxonomy" id="2915812"/>
    <lineage>
        <taxon>Bacteria</taxon>
        <taxon>Pseudomonadati</taxon>
        <taxon>Pseudomonadota</taxon>
        <taxon>Gammaproteobacteria</taxon>
        <taxon>Pseudomonadales</taxon>
        <taxon>Pseudomonadaceae</taxon>
        <taxon>Pseudomonas</taxon>
    </lineage>
</organism>
<evidence type="ECO:0000313" key="2">
    <source>
        <dbReference type="Proteomes" id="UP001317085"/>
    </source>
</evidence>
<comment type="caution">
    <text evidence="1">The sequence shown here is derived from an EMBL/GenBank/DDBJ whole genome shotgun (WGS) entry which is preliminary data.</text>
</comment>
<dbReference type="RefSeq" id="WP_247395487.1">
    <property type="nucleotide sequence ID" value="NZ_JAKNRV010000001.1"/>
</dbReference>
<dbReference type="Proteomes" id="UP001317085">
    <property type="component" value="Unassembled WGS sequence"/>
</dbReference>
<protein>
    <submittedName>
        <fullName evidence="1">Uncharacterized protein</fullName>
    </submittedName>
</protein>
<sequence>MALEAFHSRHPQTQSQADPWVLVTAKYIFMAAQIEQNVIVLDALTTAPPTDIRPPPL</sequence>
<keyword evidence="2" id="KW-1185">Reference proteome</keyword>
<gene>
    <name evidence="1" type="ORF">L9Z73_00060</name>
</gene>
<reference evidence="1 2" key="1">
    <citation type="submission" date="2022-02" db="EMBL/GenBank/DDBJ databases">
        <title>Comparative genomics of the first Antarctic Pseudomonas spp. capable of biotransforming 2,4,6-Trinitrotoluene.</title>
        <authorList>
            <person name="Cabrera M.A."/>
            <person name="Marquez S.L."/>
            <person name="Perez-Donoso J.M."/>
        </authorList>
    </citation>
    <scope>NUCLEOTIDE SEQUENCE [LARGE SCALE GENOMIC DNA]</scope>
    <source>
        <strain evidence="1 2">TNT11</strain>
    </source>
</reference>
<name>A0ABT0EAP7_9PSED</name>